<dbReference type="RefSeq" id="WP_171784395.1">
    <property type="nucleotide sequence ID" value="NZ_BAAAML010000012.1"/>
</dbReference>
<name>A0ABX2A6A7_9MICO</name>
<gene>
    <name evidence="2" type="ORF">HDG69_002766</name>
</gene>
<dbReference type="SUPFAM" id="SSF88697">
    <property type="entry name" value="PUA domain-like"/>
    <property type="match status" value="1"/>
</dbReference>
<organism evidence="2 3">
    <name type="scientific">Isoptericola halotolerans</name>
    <dbReference type="NCBI Taxonomy" id="300560"/>
    <lineage>
        <taxon>Bacteria</taxon>
        <taxon>Bacillati</taxon>
        <taxon>Actinomycetota</taxon>
        <taxon>Actinomycetes</taxon>
        <taxon>Micrococcales</taxon>
        <taxon>Promicromonosporaceae</taxon>
        <taxon>Isoptericola</taxon>
    </lineage>
</organism>
<feature type="domain" description="DUF3850" evidence="1">
    <location>
        <begin position="2"/>
        <end position="96"/>
    </location>
</feature>
<dbReference type="InterPro" id="IPR015947">
    <property type="entry name" value="PUA-like_sf"/>
</dbReference>
<dbReference type="InterPro" id="IPR039440">
    <property type="entry name" value="DUF3850"/>
</dbReference>
<accession>A0ABX2A6A7</accession>
<dbReference type="Proteomes" id="UP000757540">
    <property type="component" value="Unassembled WGS sequence"/>
</dbReference>
<dbReference type="Gene3D" id="2.30.130.30">
    <property type="entry name" value="Hypothetical protein"/>
    <property type="match status" value="1"/>
</dbReference>
<evidence type="ECO:0000313" key="3">
    <source>
        <dbReference type="Proteomes" id="UP000757540"/>
    </source>
</evidence>
<reference evidence="2 3" key="1">
    <citation type="submission" date="2020-05" db="EMBL/GenBank/DDBJ databases">
        <title>Genomic Encyclopedia of Type Strains, Phase III (KMG-III): the genomes of soil and plant-associated and newly described type strains.</title>
        <authorList>
            <person name="Whitman W."/>
        </authorList>
    </citation>
    <scope>NUCLEOTIDE SEQUENCE [LARGE SCALE GENOMIC DNA]</scope>
    <source>
        <strain evidence="2 3">KCTC 19046</strain>
    </source>
</reference>
<evidence type="ECO:0000259" key="1">
    <source>
        <dbReference type="Pfam" id="PF12961"/>
    </source>
</evidence>
<protein>
    <recommendedName>
        <fullName evidence="1">DUF3850 domain-containing protein</fullName>
    </recommendedName>
</protein>
<dbReference type="Pfam" id="PF12961">
    <property type="entry name" value="DUF3850"/>
    <property type="match status" value="1"/>
</dbReference>
<evidence type="ECO:0000313" key="2">
    <source>
        <dbReference type="EMBL" id="NOV98181.1"/>
    </source>
</evidence>
<dbReference type="EMBL" id="JABEZU010000003">
    <property type="protein sequence ID" value="NOV98181.1"/>
    <property type="molecule type" value="Genomic_DNA"/>
</dbReference>
<comment type="caution">
    <text evidence="2">The sequence shown here is derived from an EMBL/GenBank/DDBJ whole genome shotgun (WGS) entry which is preliminary data.</text>
</comment>
<proteinExistence type="predicted"/>
<sequence length="100" mass="11472">MIHELKIRETWFDRVAAGEKRAEVRKHDRDFQVGDALRLVRVGSYGNPTYRFVERDERGRFVNQHVEVPPIDVRVTHVLPAAQADGLTEGYCLLSVEVIA</sequence>
<keyword evidence="3" id="KW-1185">Reference proteome</keyword>